<evidence type="ECO:0000313" key="4">
    <source>
        <dbReference type="Proteomes" id="UP000053815"/>
    </source>
</evidence>
<dbReference type="SUPFAM" id="SSF53448">
    <property type="entry name" value="Nucleotide-diphospho-sugar transferases"/>
    <property type="match status" value="1"/>
</dbReference>
<keyword evidence="1" id="KW-0472">Membrane</keyword>
<keyword evidence="1" id="KW-0812">Transmembrane</keyword>
<accession>A0A0C9N015</accession>
<keyword evidence="1" id="KW-1133">Transmembrane helix</keyword>
<feature type="transmembrane region" description="Helical" evidence="1">
    <location>
        <begin position="469"/>
        <end position="496"/>
    </location>
</feature>
<feature type="transmembrane region" description="Helical" evidence="1">
    <location>
        <begin position="428"/>
        <end position="449"/>
    </location>
</feature>
<dbReference type="PANTHER" id="PTHR36851:SF1">
    <property type="entry name" value="GLYCO_TRANS_2-LIKE DOMAIN-CONTAINING PROTEIN"/>
    <property type="match status" value="1"/>
</dbReference>
<keyword evidence="4" id="KW-1185">Reference proteome</keyword>
<name>A0A0C9N015_9FUNG</name>
<proteinExistence type="predicted"/>
<reference evidence="3" key="1">
    <citation type="submission" date="2014-09" db="EMBL/GenBank/DDBJ databases">
        <title>Draft genome sequence of an oleaginous Mucoromycotina fungus Mucor ambiguus NBRC6742.</title>
        <authorList>
            <person name="Takeda I."/>
            <person name="Yamane N."/>
            <person name="Morita T."/>
            <person name="Tamano K."/>
            <person name="Machida M."/>
            <person name="Baker S."/>
            <person name="Koike H."/>
        </authorList>
    </citation>
    <scope>NUCLEOTIDE SEQUENCE</scope>
    <source>
        <strain evidence="3">NBRC 6742</strain>
    </source>
</reference>
<organism evidence="3">
    <name type="scientific">Mucor ambiguus</name>
    <dbReference type="NCBI Taxonomy" id="91626"/>
    <lineage>
        <taxon>Eukaryota</taxon>
        <taxon>Fungi</taxon>
        <taxon>Fungi incertae sedis</taxon>
        <taxon>Mucoromycota</taxon>
        <taxon>Mucoromycotina</taxon>
        <taxon>Mucoromycetes</taxon>
        <taxon>Mucorales</taxon>
        <taxon>Mucorineae</taxon>
        <taxon>Mucoraceae</taxon>
        <taxon>Mucor</taxon>
    </lineage>
</organism>
<gene>
    <name evidence="3" type="ORF">MAM1_0253d08771</name>
</gene>
<dbReference type="Proteomes" id="UP000053815">
    <property type="component" value="Unassembled WGS sequence"/>
</dbReference>
<dbReference type="PANTHER" id="PTHR36851">
    <property type="entry name" value="UNNAMED PRODUCT"/>
    <property type="match status" value="1"/>
</dbReference>
<evidence type="ECO:0000259" key="2">
    <source>
        <dbReference type="Pfam" id="PF13632"/>
    </source>
</evidence>
<evidence type="ECO:0000256" key="1">
    <source>
        <dbReference type="SAM" id="Phobius"/>
    </source>
</evidence>
<protein>
    <recommendedName>
        <fullName evidence="2">Glycosyltransferase 2-like domain-containing protein</fullName>
    </recommendedName>
</protein>
<feature type="transmembrane region" description="Helical" evidence="1">
    <location>
        <begin position="9"/>
        <end position="28"/>
    </location>
</feature>
<dbReference type="AlphaFoldDB" id="A0A0C9N015"/>
<dbReference type="Pfam" id="PF13632">
    <property type="entry name" value="Glyco_trans_2_3"/>
    <property type="match status" value="1"/>
</dbReference>
<dbReference type="InterPro" id="IPR001173">
    <property type="entry name" value="Glyco_trans_2-like"/>
</dbReference>
<dbReference type="InterPro" id="IPR029044">
    <property type="entry name" value="Nucleotide-diphossugar_trans"/>
</dbReference>
<dbReference type="OrthoDB" id="5819478at2759"/>
<evidence type="ECO:0000313" key="3">
    <source>
        <dbReference type="EMBL" id="GAN09247.1"/>
    </source>
</evidence>
<sequence>MVQFADDPFEFIAPIICIGSFLLMPLGPIFLPRFWILCIFGYFLIFLGTQLNHLAKFYMTAQSIKKTINEYNARLKSQDDDEKSNYALATDSDLTDMESSLVNTYDSDFLVHAFVIPNYAEPEALVRDTIGRIAIHKKACTNYVIILAMESSETYHRTKSENLKEHFKDKFLQFVITNHPSDLPGEARGKGSNISYGARKGTAEMIANGIDKSRIIITICDSDSHVPELYVSEVEKAFSRSQHPYYRVFAPPIFFGRNCFKVPAAVRVTDITWSSMILANLSSSRGIGFPCSTYSISWKLADQIGYWDTDADAVGEDMHMTLKCLFKTEGQARMAPIFVPINLTNVETEGYIDNLRARFVQAKRHYNGVADVSYTLRSALNLPTYCVDANGVGGKPPTQSHAKLDENECTTFWFDRIVIVLKVLETHFVPVTSGWLMFFAVPLMQFVFYPPEGYGPYLDPNVNPVLVSSFYLGVWNVLKFTTLFLPLPLFGTLGIYENLHRFIDIEFFKKTKEETRTWKNYFDYVSMPIAAWMFMTLPSNIASCKRLFKTRDQYVVAEKAFMES</sequence>
<feature type="transmembrane region" description="Helical" evidence="1">
    <location>
        <begin position="34"/>
        <end position="55"/>
    </location>
</feature>
<dbReference type="EMBL" id="DF836542">
    <property type="protein sequence ID" value="GAN09247.1"/>
    <property type="molecule type" value="Genomic_DNA"/>
</dbReference>
<dbReference type="STRING" id="91626.A0A0C9N015"/>
<feature type="domain" description="Glycosyltransferase 2-like" evidence="2">
    <location>
        <begin position="216"/>
        <end position="413"/>
    </location>
</feature>
<dbReference type="Gene3D" id="3.90.550.10">
    <property type="entry name" value="Spore Coat Polysaccharide Biosynthesis Protein SpsA, Chain A"/>
    <property type="match status" value="1"/>
</dbReference>